<reference evidence="2 3" key="1">
    <citation type="submission" date="2018-07" db="EMBL/GenBank/DDBJ databases">
        <title>Whole genome sequence of Mycobacterium uberis.</title>
        <authorList>
            <person name="Benjak A."/>
        </authorList>
    </citation>
    <scope>NUCLEOTIDE SEQUENCE [LARGE SCALE GENOMIC DNA]</scope>
    <source>
        <strain evidence="2 3">Jura</strain>
    </source>
</reference>
<evidence type="ECO:0000313" key="2">
    <source>
        <dbReference type="EMBL" id="RFD24593.1"/>
    </source>
</evidence>
<dbReference type="AlphaFoldDB" id="A0A3E1HDS9"/>
<feature type="compositionally biased region" description="Basic and acidic residues" evidence="1">
    <location>
        <begin position="70"/>
        <end position="79"/>
    </location>
</feature>
<name>A0A3E1HDS9_9MYCO</name>
<evidence type="ECO:0000256" key="1">
    <source>
        <dbReference type="SAM" id="MobiDB-lite"/>
    </source>
</evidence>
<accession>A0A3E1HDS9</accession>
<protein>
    <submittedName>
        <fullName evidence="2">Uncharacterized protein</fullName>
    </submittedName>
</protein>
<comment type="caution">
    <text evidence="2">The sequence shown here is derived from an EMBL/GenBank/DDBJ whole genome shotgun (WGS) entry which is preliminary data.</text>
</comment>
<feature type="region of interest" description="Disordered" evidence="1">
    <location>
        <begin position="60"/>
        <end position="93"/>
    </location>
</feature>
<proteinExistence type="predicted"/>
<gene>
    <name evidence="2" type="ORF">MUBE_13620</name>
</gene>
<keyword evidence="3" id="KW-1185">Reference proteome</keyword>
<dbReference type="RefSeq" id="WP_116540928.1">
    <property type="nucleotide sequence ID" value="NZ_QAYL01000028.1"/>
</dbReference>
<dbReference type="OrthoDB" id="3186544at2"/>
<dbReference type="Proteomes" id="UP000258522">
    <property type="component" value="Unassembled WGS sequence"/>
</dbReference>
<evidence type="ECO:0000313" key="3">
    <source>
        <dbReference type="Proteomes" id="UP000258522"/>
    </source>
</evidence>
<dbReference type="EMBL" id="QAYL01000028">
    <property type="protein sequence ID" value="RFD24593.1"/>
    <property type="molecule type" value="Genomic_DNA"/>
</dbReference>
<organism evidence="2 3">
    <name type="scientific">Mycobacterium uberis</name>
    <dbReference type="NCBI Taxonomy" id="2162698"/>
    <lineage>
        <taxon>Bacteria</taxon>
        <taxon>Bacillati</taxon>
        <taxon>Actinomycetota</taxon>
        <taxon>Actinomycetes</taxon>
        <taxon>Mycobacteriales</taxon>
        <taxon>Mycobacteriaceae</taxon>
        <taxon>Mycobacterium</taxon>
    </lineage>
</organism>
<sequence length="93" mass="10390">MISLCEQVGSGHELVTQRSQPAKKVCPVSDNGCAELSYWIAIKLPDGIRAKENTIDRLDEVTPAPQWPPDDFRKNHDSILSRSGIPTQPYCLR</sequence>